<dbReference type="InterPro" id="IPR037293">
    <property type="entry name" value="Gal_Oxidase_central_sf"/>
</dbReference>
<sequence length="193" mass="21041">MINRFIIFKFLFSIIFLLPNTGYSQTRQGLDLDGKSVNDNQGWSVSLSENGLIMAVGAYYHESGKGTARVYQFINDSWSQLGLDIDGLQGDRQGSSVALSNDGTILAIGAYQHDDGRGTVRVYKYSLDSWNQLGEKINGIDSSDEQGISVALSNDGTILAVGAQKHDNNKGTVRVYEYNSGSWSQLGEDIDGV</sequence>
<gene>
    <name evidence="1" type="ORF">METZ01_LOCUS155982</name>
</gene>
<feature type="non-terminal residue" evidence="1">
    <location>
        <position position="193"/>
    </location>
</feature>
<dbReference type="EMBL" id="UINC01026168">
    <property type="protein sequence ID" value="SVB03128.1"/>
    <property type="molecule type" value="Genomic_DNA"/>
</dbReference>
<name>A0A382ANQ9_9ZZZZ</name>
<protein>
    <recommendedName>
        <fullName evidence="2">Bulb-type lectin domain-containing protein</fullName>
    </recommendedName>
</protein>
<dbReference type="PANTHER" id="PTHR36220:SF1">
    <property type="entry name" value="GAMMA TUBULIN COMPLEX COMPONENT C-TERMINAL DOMAIN-CONTAINING PROTEIN"/>
    <property type="match status" value="1"/>
</dbReference>
<accession>A0A382ANQ9</accession>
<dbReference type="InterPro" id="IPR011043">
    <property type="entry name" value="Gal_Oxase/kelch_b-propeller"/>
</dbReference>
<dbReference type="InterPro" id="IPR013517">
    <property type="entry name" value="FG-GAP"/>
</dbReference>
<dbReference type="AlphaFoldDB" id="A0A382ANQ9"/>
<organism evidence="1">
    <name type="scientific">marine metagenome</name>
    <dbReference type="NCBI Taxonomy" id="408172"/>
    <lineage>
        <taxon>unclassified sequences</taxon>
        <taxon>metagenomes</taxon>
        <taxon>ecological metagenomes</taxon>
    </lineage>
</organism>
<dbReference type="PANTHER" id="PTHR36220">
    <property type="entry name" value="UNNAMED PRODUCT"/>
    <property type="match status" value="1"/>
</dbReference>
<dbReference type="Pfam" id="PF14312">
    <property type="entry name" value="FG-GAP_2"/>
    <property type="match status" value="1"/>
</dbReference>
<evidence type="ECO:0000313" key="1">
    <source>
        <dbReference type="EMBL" id="SVB03128.1"/>
    </source>
</evidence>
<dbReference type="Gene3D" id="2.130.10.80">
    <property type="entry name" value="Galactose oxidase/kelch, beta-propeller"/>
    <property type="match status" value="1"/>
</dbReference>
<reference evidence="1" key="1">
    <citation type="submission" date="2018-05" db="EMBL/GenBank/DDBJ databases">
        <authorList>
            <person name="Lanie J.A."/>
            <person name="Ng W.-L."/>
            <person name="Kazmierczak K.M."/>
            <person name="Andrzejewski T.M."/>
            <person name="Davidsen T.M."/>
            <person name="Wayne K.J."/>
            <person name="Tettelin H."/>
            <person name="Glass J.I."/>
            <person name="Rusch D."/>
            <person name="Podicherti R."/>
            <person name="Tsui H.-C.T."/>
            <person name="Winkler M.E."/>
        </authorList>
    </citation>
    <scope>NUCLEOTIDE SEQUENCE</scope>
</reference>
<dbReference type="SUPFAM" id="SSF50965">
    <property type="entry name" value="Galactose oxidase, central domain"/>
    <property type="match status" value="1"/>
</dbReference>
<evidence type="ECO:0008006" key="2">
    <source>
        <dbReference type="Google" id="ProtNLM"/>
    </source>
</evidence>
<proteinExistence type="predicted"/>